<accession>A0ACC1XMI8</accession>
<name>A0ACC1XMI8_MELAZ</name>
<keyword evidence="2" id="KW-1185">Reference proteome</keyword>
<proteinExistence type="predicted"/>
<sequence length="177" mass="20033">MILTFFLLFCSTKYPTKPLFGMPKGTTQLQEYQHLSLLLAAFPLKILQAGKIMWDATSVKTVSDAAKLDTSKFVLMATGNNSDYVWQSFKNPTNTILPTQILDSVSMLVSKLTATNFSKGRFELHFSNESLQLVLVAWPSRSIYRCYYSSNTYSANSSESGYQLVINWFSMNQPEFT</sequence>
<evidence type="ECO:0000313" key="2">
    <source>
        <dbReference type="Proteomes" id="UP001164539"/>
    </source>
</evidence>
<dbReference type="Proteomes" id="UP001164539">
    <property type="component" value="Chromosome 8"/>
</dbReference>
<comment type="caution">
    <text evidence="1">The sequence shown here is derived from an EMBL/GenBank/DDBJ whole genome shotgun (WGS) entry which is preliminary data.</text>
</comment>
<protein>
    <submittedName>
        <fullName evidence="1">G-type lectin S-receptor-like serine/threonine-protein kinase</fullName>
    </submittedName>
</protein>
<evidence type="ECO:0000313" key="1">
    <source>
        <dbReference type="EMBL" id="KAJ4712674.1"/>
    </source>
</evidence>
<reference evidence="1 2" key="1">
    <citation type="journal article" date="2023" name="Science">
        <title>Complex scaffold remodeling in plant triterpene biosynthesis.</title>
        <authorList>
            <person name="De La Pena R."/>
            <person name="Hodgson H."/>
            <person name="Liu J.C."/>
            <person name="Stephenson M.J."/>
            <person name="Martin A.C."/>
            <person name="Owen C."/>
            <person name="Harkess A."/>
            <person name="Leebens-Mack J."/>
            <person name="Jimenez L.E."/>
            <person name="Osbourn A."/>
            <person name="Sattely E.S."/>
        </authorList>
    </citation>
    <scope>NUCLEOTIDE SEQUENCE [LARGE SCALE GENOMIC DNA]</scope>
    <source>
        <strain evidence="2">cv. JPN11</strain>
        <tissue evidence="1">Leaf</tissue>
    </source>
</reference>
<dbReference type="EMBL" id="CM051401">
    <property type="protein sequence ID" value="KAJ4712674.1"/>
    <property type="molecule type" value="Genomic_DNA"/>
</dbReference>
<gene>
    <name evidence="1" type="ORF">OWV82_014875</name>
</gene>
<organism evidence="1 2">
    <name type="scientific">Melia azedarach</name>
    <name type="common">Chinaberry tree</name>
    <dbReference type="NCBI Taxonomy" id="155640"/>
    <lineage>
        <taxon>Eukaryota</taxon>
        <taxon>Viridiplantae</taxon>
        <taxon>Streptophyta</taxon>
        <taxon>Embryophyta</taxon>
        <taxon>Tracheophyta</taxon>
        <taxon>Spermatophyta</taxon>
        <taxon>Magnoliopsida</taxon>
        <taxon>eudicotyledons</taxon>
        <taxon>Gunneridae</taxon>
        <taxon>Pentapetalae</taxon>
        <taxon>rosids</taxon>
        <taxon>malvids</taxon>
        <taxon>Sapindales</taxon>
        <taxon>Meliaceae</taxon>
        <taxon>Melia</taxon>
    </lineage>
</organism>